<sequence length="111" mass="12980">MNIQIWGTKKCQNTRKAERYFKERRIKFQFIDLNVKGLSKGELESVAKAVGAIDHLIDKEGKEYGRRNLKYLVHNVEEELLSNPLLFKTPIVRNGKKATLGYCPEQWGQWE</sequence>
<dbReference type="Gene3D" id="3.40.30.10">
    <property type="entry name" value="Glutaredoxin"/>
    <property type="match status" value="1"/>
</dbReference>
<reference evidence="3" key="1">
    <citation type="submission" date="2019-11" db="EMBL/GenBank/DDBJ databases">
        <title>Genome sequence of Heliorestis convoluta strain HH, an alkaliphilic and minimalistic phototrophic bacterium from a soda lake in Egypt.</title>
        <authorList>
            <person name="Dewey E.D."/>
            <person name="Stokes L.M."/>
            <person name="Burchell B.M."/>
            <person name="Shaffer K.N."/>
            <person name="Huntington A.M."/>
            <person name="Baker J.M."/>
            <person name="Nadendla S."/>
            <person name="Giglio M.G."/>
            <person name="Touchman J.W."/>
            <person name="Blankenship R.E."/>
            <person name="Madigan M.T."/>
            <person name="Sattley W.M."/>
        </authorList>
    </citation>
    <scope>NUCLEOTIDE SEQUENCE [LARGE SCALE GENOMIC DNA]</scope>
    <source>
        <strain evidence="3">HH</strain>
    </source>
</reference>
<dbReference type="OrthoDB" id="9803749at2"/>
<dbReference type="EMBL" id="CP045875">
    <property type="protein sequence ID" value="QGG46441.1"/>
    <property type="molecule type" value="Genomic_DNA"/>
</dbReference>
<dbReference type="SUPFAM" id="SSF52833">
    <property type="entry name" value="Thioredoxin-like"/>
    <property type="match status" value="1"/>
</dbReference>
<dbReference type="KEGG" id="hcv:FTV88_0262"/>
<accession>A0A5Q2MXA5</accession>
<name>A0A5Q2MXA5_9FIRM</name>
<dbReference type="AlphaFoldDB" id="A0A5Q2MXA5"/>
<dbReference type="InterPro" id="IPR036249">
    <property type="entry name" value="Thioredoxin-like_sf"/>
</dbReference>
<proteinExistence type="inferred from homology"/>
<dbReference type="Proteomes" id="UP000366051">
    <property type="component" value="Chromosome"/>
</dbReference>
<evidence type="ECO:0000256" key="1">
    <source>
        <dbReference type="PROSITE-ProRule" id="PRU01282"/>
    </source>
</evidence>
<keyword evidence="3" id="KW-1185">Reference proteome</keyword>
<dbReference type="PROSITE" id="PS51353">
    <property type="entry name" value="ARSC"/>
    <property type="match status" value="1"/>
</dbReference>
<dbReference type="PANTHER" id="PTHR30041">
    <property type="entry name" value="ARSENATE REDUCTASE"/>
    <property type="match status" value="1"/>
</dbReference>
<gene>
    <name evidence="2" type="primary">arsC</name>
    <name evidence="2" type="ORF">FTV88_0262</name>
</gene>
<dbReference type="PANTHER" id="PTHR30041:SF8">
    <property type="entry name" value="PROTEIN YFFB"/>
    <property type="match status" value="1"/>
</dbReference>
<dbReference type="RefSeq" id="WP_153724014.1">
    <property type="nucleotide sequence ID" value="NZ_CP045875.1"/>
</dbReference>
<dbReference type="InterPro" id="IPR006660">
    <property type="entry name" value="Arsenate_reductase-like"/>
</dbReference>
<evidence type="ECO:0000313" key="3">
    <source>
        <dbReference type="Proteomes" id="UP000366051"/>
    </source>
</evidence>
<comment type="similarity">
    <text evidence="1">Belongs to the ArsC family.</text>
</comment>
<protein>
    <submittedName>
        <fullName evidence="2">ArsC family transcriptional regulator</fullName>
    </submittedName>
</protein>
<dbReference type="Pfam" id="PF03960">
    <property type="entry name" value="ArsC"/>
    <property type="match status" value="1"/>
</dbReference>
<organism evidence="2 3">
    <name type="scientific">Heliorestis convoluta</name>
    <dbReference type="NCBI Taxonomy" id="356322"/>
    <lineage>
        <taxon>Bacteria</taxon>
        <taxon>Bacillati</taxon>
        <taxon>Bacillota</taxon>
        <taxon>Clostridia</taxon>
        <taxon>Eubacteriales</taxon>
        <taxon>Heliobacteriaceae</taxon>
        <taxon>Heliorestis</taxon>
    </lineage>
</organism>
<evidence type="ECO:0000313" key="2">
    <source>
        <dbReference type="EMBL" id="QGG46441.1"/>
    </source>
</evidence>